<proteinExistence type="inferred from homology"/>
<keyword evidence="5" id="KW-1133">Transmembrane helix</keyword>
<keyword evidence="5" id="KW-0812">Transmembrane</keyword>
<accession>A0A1H3JT81</accession>
<dbReference type="Gene3D" id="1.10.287.950">
    <property type="entry name" value="Methyl-accepting chemotaxis protein"/>
    <property type="match status" value="1"/>
</dbReference>
<dbReference type="PANTHER" id="PTHR32089:SF112">
    <property type="entry name" value="LYSOZYME-LIKE PROTEIN-RELATED"/>
    <property type="match status" value="1"/>
</dbReference>
<gene>
    <name evidence="8" type="ORF">SAMN02910414_01545</name>
</gene>
<organism evidence="8 9">
    <name type="scientific">Lachnobacterium bovis DSM 14045</name>
    <dbReference type="NCBI Taxonomy" id="1122142"/>
    <lineage>
        <taxon>Bacteria</taxon>
        <taxon>Bacillati</taxon>
        <taxon>Bacillota</taxon>
        <taxon>Clostridia</taxon>
        <taxon>Lachnospirales</taxon>
        <taxon>Lachnospiraceae</taxon>
        <taxon>Lachnobacterium</taxon>
    </lineage>
</organism>
<dbReference type="Pfam" id="PF00015">
    <property type="entry name" value="MCPsignal"/>
    <property type="match status" value="1"/>
</dbReference>
<protein>
    <submittedName>
        <fullName evidence="8">Methyl-accepting chemotaxis protein</fullName>
    </submittedName>
</protein>
<dbReference type="InterPro" id="IPR003660">
    <property type="entry name" value="HAMP_dom"/>
</dbReference>
<dbReference type="Proteomes" id="UP000183918">
    <property type="component" value="Unassembled WGS sequence"/>
</dbReference>
<evidence type="ECO:0000259" key="7">
    <source>
        <dbReference type="PROSITE" id="PS50885"/>
    </source>
</evidence>
<evidence type="ECO:0000256" key="4">
    <source>
        <dbReference type="SAM" id="Coils"/>
    </source>
</evidence>
<evidence type="ECO:0000313" key="9">
    <source>
        <dbReference type="Proteomes" id="UP000183918"/>
    </source>
</evidence>
<dbReference type="PROSITE" id="PS50885">
    <property type="entry name" value="HAMP"/>
    <property type="match status" value="1"/>
</dbReference>
<feature type="coiled-coil region" evidence="4">
    <location>
        <begin position="394"/>
        <end position="421"/>
    </location>
</feature>
<feature type="transmembrane region" description="Helical" evidence="5">
    <location>
        <begin position="24"/>
        <end position="46"/>
    </location>
</feature>
<name>A0A1H3JT81_9FIRM</name>
<dbReference type="SUPFAM" id="SSF58104">
    <property type="entry name" value="Methyl-accepting chemotaxis protein (MCP) signaling domain"/>
    <property type="match status" value="1"/>
</dbReference>
<evidence type="ECO:0000256" key="1">
    <source>
        <dbReference type="ARBA" id="ARBA00023224"/>
    </source>
</evidence>
<dbReference type="InterPro" id="IPR004089">
    <property type="entry name" value="MCPsignal_dom"/>
</dbReference>
<dbReference type="Pfam" id="PF00672">
    <property type="entry name" value="HAMP"/>
    <property type="match status" value="1"/>
</dbReference>
<reference evidence="8 9" key="1">
    <citation type="submission" date="2016-10" db="EMBL/GenBank/DDBJ databases">
        <authorList>
            <person name="de Groot N.N."/>
        </authorList>
    </citation>
    <scope>NUCLEOTIDE SEQUENCE [LARGE SCALE GENOMIC DNA]</scope>
    <source>
        <strain evidence="8 9">DSM 14045</strain>
    </source>
</reference>
<feature type="domain" description="Methyl-accepting transducer" evidence="6">
    <location>
        <begin position="372"/>
        <end position="629"/>
    </location>
</feature>
<keyword evidence="9" id="KW-1185">Reference proteome</keyword>
<dbReference type="RefSeq" id="WP_074717731.1">
    <property type="nucleotide sequence ID" value="NZ_FNPG01000017.1"/>
</dbReference>
<feature type="transmembrane region" description="Helical" evidence="5">
    <location>
        <begin position="294"/>
        <end position="314"/>
    </location>
</feature>
<keyword evidence="4" id="KW-0175">Coiled coil</keyword>
<evidence type="ECO:0000259" key="6">
    <source>
        <dbReference type="PROSITE" id="PS50111"/>
    </source>
</evidence>
<evidence type="ECO:0000256" key="5">
    <source>
        <dbReference type="SAM" id="Phobius"/>
    </source>
</evidence>
<dbReference type="EMBL" id="FNPG01000017">
    <property type="protein sequence ID" value="SDY42568.1"/>
    <property type="molecule type" value="Genomic_DNA"/>
</dbReference>
<evidence type="ECO:0000313" key="8">
    <source>
        <dbReference type="EMBL" id="SDY42568.1"/>
    </source>
</evidence>
<dbReference type="AlphaFoldDB" id="A0A1H3JT81"/>
<feature type="domain" description="HAMP" evidence="7">
    <location>
        <begin position="315"/>
        <end position="367"/>
    </location>
</feature>
<dbReference type="STRING" id="1122142.SAMN02910414_01545"/>
<dbReference type="SMART" id="SM00304">
    <property type="entry name" value="HAMP"/>
    <property type="match status" value="1"/>
</dbReference>
<comment type="similarity">
    <text evidence="2">Belongs to the methyl-accepting chemotaxis (MCP) protein family.</text>
</comment>
<dbReference type="SMART" id="SM00283">
    <property type="entry name" value="MA"/>
    <property type="match status" value="1"/>
</dbReference>
<dbReference type="PROSITE" id="PS50111">
    <property type="entry name" value="CHEMOTAXIS_TRANSDUC_2"/>
    <property type="match status" value="1"/>
</dbReference>
<dbReference type="Gene3D" id="6.10.340.10">
    <property type="match status" value="1"/>
</dbReference>
<evidence type="ECO:0000256" key="2">
    <source>
        <dbReference type="ARBA" id="ARBA00029447"/>
    </source>
</evidence>
<dbReference type="OrthoDB" id="9760371at2"/>
<keyword evidence="5" id="KW-0472">Membrane</keyword>
<dbReference type="GO" id="GO:0007165">
    <property type="term" value="P:signal transduction"/>
    <property type="evidence" value="ECO:0007669"/>
    <property type="project" value="UniProtKB-KW"/>
</dbReference>
<dbReference type="Gene3D" id="3.30.450.20">
    <property type="entry name" value="PAS domain"/>
    <property type="match status" value="2"/>
</dbReference>
<dbReference type="PANTHER" id="PTHR32089">
    <property type="entry name" value="METHYL-ACCEPTING CHEMOTAXIS PROTEIN MCPB"/>
    <property type="match status" value="1"/>
</dbReference>
<keyword evidence="1 3" id="KW-0807">Transducer</keyword>
<dbReference type="CDD" id="cd06225">
    <property type="entry name" value="HAMP"/>
    <property type="match status" value="1"/>
</dbReference>
<dbReference type="GO" id="GO:0016020">
    <property type="term" value="C:membrane"/>
    <property type="evidence" value="ECO:0007669"/>
    <property type="project" value="InterPro"/>
</dbReference>
<evidence type="ECO:0000256" key="3">
    <source>
        <dbReference type="PROSITE-ProRule" id="PRU00284"/>
    </source>
</evidence>
<sequence>MSGEKDDKKVVKKNKRTKKIKNKLLLMIMPTVCLSLIILVAISAYLTNINMTNMAVSQLEASVDSQGDDIESWLKKNLEYFSTVKKIIETLKPDDELMKKIIYGTKGMNSDSANGMYMNTADGKVYSSVKKVEAGQKLKDTMWYKEGITRVNMGYGEVYNNAEGIAIISATGIIDDGSGETKVIGSDVSLNKISIIVNSKVKMDGAYAFLVDKETKTILADKDNDIVSKNLGEVTSNKELYSNVSKKIDSEDYSMFTINNQLVCCREISGTDWLLVSYIDKGIILKDAYRMMNIQIIVGIVATIVIIIFIRVVVGKVIAPISIIADSVTKMSSGDFTVNVESKSNDEIGLMSEKVAIFIDVMREMINNINKEAIKLSSDSENSSRVSIAMNDAAQNQAEAMKNLNNTVDQLAVAVNEIAENATTLAMVVADTRDNSDKANQSMKDTVEISKNGREEMERLNVAMSDIKAANNELVKSINDVGTASEEITKIVGFIAEIAEETNLLSLNASIEAARAGEAGKGFAVVASEIGNLANNSSESAENIAHLIEKIRELIDKVVHQADVSAEQIDENSKSIDSAVKTFGNIYENIQSSNTMIDEVIRNIQKVEEVATNVAAISEEQAASTDEILDTSTNMVKQANNITESSQEVAVNAEELAKTSENLTEYVNKFKI</sequence>